<dbReference type="Gene3D" id="3.40.50.300">
    <property type="entry name" value="P-loop containing nucleotide triphosphate hydrolases"/>
    <property type="match status" value="1"/>
</dbReference>
<dbReference type="GO" id="GO:0005524">
    <property type="term" value="F:ATP binding"/>
    <property type="evidence" value="ECO:0007669"/>
    <property type="project" value="UniProtKB-KW"/>
</dbReference>
<proteinExistence type="inferred from homology"/>
<dbReference type="PROSITE" id="PS50893">
    <property type="entry name" value="ABC_TRANSPORTER_2"/>
    <property type="match status" value="1"/>
</dbReference>
<dbReference type="KEGG" id="whj:H9Q79_15995"/>
<dbReference type="RefSeq" id="WP_118646956.1">
    <property type="nucleotide sequence ID" value="NZ_CP060635.1"/>
</dbReference>
<dbReference type="PANTHER" id="PTHR43776:SF7">
    <property type="entry name" value="D,D-DIPEPTIDE TRANSPORT ATP-BINDING PROTEIN DDPF-RELATED"/>
    <property type="match status" value="1"/>
</dbReference>
<reference evidence="6 7" key="1">
    <citation type="submission" date="2020-08" db="EMBL/GenBank/DDBJ databases">
        <authorList>
            <person name="Liu C."/>
            <person name="Sun Q."/>
        </authorList>
    </citation>
    <scope>NUCLEOTIDE SEQUENCE [LARGE SCALE GENOMIC DNA]</scope>
    <source>
        <strain evidence="6 7">NSJ-29</strain>
    </source>
</reference>
<evidence type="ECO:0000256" key="3">
    <source>
        <dbReference type="ARBA" id="ARBA00022741"/>
    </source>
</evidence>
<dbReference type="SUPFAM" id="SSF52540">
    <property type="entry name" value="P-loop containing nucleoside triphosphate hydrolases"/>
    <property type="match status" value="1"/>
</dbReference>
<dbReference type="GO" id="GO:0016887">
    <property type="term" value="F:ATP hydrolysis activity"/>
    <property type="evidence" value="ECO:0007669"/>
    <property type="project" value="InterPro"/>
</dbReference>
<evidence type="ECO:0000313" key="6">
    <source>
        <dbReference type="EMBL" id="QNM08358.1"/>
    </source>
</evidence>
<evidence type="ECO:0000256" key="4">
    <source>
        <dbReference type="ARBA" id="ARBA00022840"/>
    </source>
</evidence>
<dbReference type="SMART" id="SM00382">
    <property type="entry name" value="AAA"/>
    <property type="match status" value="1"/>
</dbReference>
<dbReference type="PROSITE" id="PS00211">
    <property type="entry name" value="ABC_TRANSPORTER_1"/>
    <property type="match status" value="1"/>
</dbReference>
<dbReference type="InterPro" id="IPR017871">
    <property type="entry name" value="ABC_transporter-like_CS"/>
</dbReference>
<evidence type="ECO:0000256" key="1">
    <source>
        <dbReference type="ARBA" id="ARBA00005417"/>
    </source>
</evidence>
<dbReference type="PANTHER" id="PTHR43776">
    <property type="entry name" value="TRANSPORT ATP-BINDING PROTEIN"/>
    <property type="match status" value="1"/>
</dbReference>
<name>A0A7G9GC26_9FIRM</name>
<dbReference type="InterPro" id="IPR027417">
    <property type="entry name" value="P-loop_NTPase"/>
</dbReference>
<keyword evidence="2" id="KW-0813">Transport</keyword>
<dbReference type="InterPro" id="IPR003439">
    <property type="entry name" value="ABC_transporter-like_ATP-bd"/>
</dbReference>
<dbReference type="Pfam" id="PF00005">
    <property type="entry name" value="ABC_tran"/>
    <property type="match status" value="1"/>
</dbReference>
<evidence type="ECO:0000256" key="2">
    <source>
        <dbReference type="ARBA" id="ARBA00022448"/>
    </source>
</evidence>
<organism evidence="6 7">
    <name type="scientific">Wansuia hejianensis</name>
    <dbReference type="NCBI Taxonomy" id="2763667"/>
    <lineage>
        <taxon>Bacteria</taxon>
        <taxon>Bacillati</taxon>
        <taxon>Bacillota</taxon>
        <taxon>Clostridia</taxon>
        <taxon>Lachnospirales</taxon>
        <taxon>Lachnospiraceae</taxon>
        <taxon>Wansuia</taxon>
    </lineage>
</organism>
<dbReference type="CDD" id="cd03257">
    <property type="entry name" value="ABC_NikE_OppD_transporters"/>
    <property type="match status" value="1"/>
</dbReference>
<sequence>MNTVLEVQHISKNYKRNGRGVEAVADVSLSLRPGEILGIVGESGSGKSTLLRQIACLERADRGRIVLSGTDITGRKTRDICGELQMIFQDSTGSFNPRMKIAASIDETLRNLPGLRGEPVAARREELIHMVGMAPELAGRYPFQLSGGQCQRMAIARALAAEPKVILCDEITSALDVSAQAQIVRLLAKLRRELRLALLFVSHDLALASCLCDRLMVMNGGRCVEEGTSQKVVNNPQNEYTRRLINSVLTVE</sequence>
<dbReference type="GO" id="GO:0055085">
    <property type="term" value="P:transmembrane transport"/>
    <property type="evidence" value="ECO:0007669"/>
    <property type="project" value="UniProtKB-ARBA"/>
</dbReference>
<dbReference type="InterPro" id="IPR050319">
    <property type="entry name" value="ABC_transp_ATP-bind"/>
</dbReference>
<evidence type="ECO:0000259" key="5">
    <source>
        <dbReference type="PROSITE" id="PS50893"/>
    </source>
</evidence>
<feature type="domain" description="ABC transporter" evidence="5">
    <location>
        <begin position="5"/>
        <end position="245"/>
    </location>
</feature>
<dbReference type="InterPro" id="IPR003593">
    <property type="entry name" value="AAA+_ATPase"/>
</dbReference>
<keyword evidence="7" id="KW-1185">Reference proteome</keyword>
<dbReference type="EMBL" id="CP060635">
    <property type="protein sequence ID" value="QNM08358.1"/>
    <property type="molecule type" value="Genomic_DNA"/>
</dbReference>
<gene>
    <name evidence="6" type="ORF">H9Q79_15995</name>
</gene>
<protein>
    <submittedName>
        <fullName evidence="6">ABC transporter ATP-binding protein</fullName>
    </submittedName>
</protein>
<accession>A0A7G9GC26</accession>
<dbReference type="AlphaFoldDB" id="A0A7G9GC26"/>
<comment type="similarity">
    <text evidence="1">Belongs to the ABC transporter superfamily.</text>
</comment>
<keyword evidence="3" id="KW-0547">Nucleotide-binding</keyword>
<evidence type="ECO:0000313" key="7">
    <source>
        <dbReference type="Proteomes" id="UP000515860"/>
    </source>
</evidence>
<dbReference type="Proteomes" id="UP000515860">
    <property type="component" value="Chromosome"/>
</dbReference>
<keyword evidence="4 6" id="KW-0067">ATP-binding</keyword>